<dbReference type="Pfam" id="PF03235">
    <property type="entry name" value="GmrSD_N"/>
    <property type="match status" value="1"/>
</dbReference>
<dbReference type="KEGG" id="proe:H9L23_06020"/>
<dbReference type="PANTHER" id="PTHR35149:SF1">
    <property type="entry name" value="DUF5655 DOMAIN-CONTAINING PROTEIN"/>
    <property type="match status" value="1"/>
</dbReference>
<dbReference type="PANTHER" id="PTHR35149">
    <property type="entry name" value="SLL5132 PROTEIN"/>
    <property type="match status" value="1"/>
</dbReference>
<name>A0A7G9QJX3_9SPHI</name>
<protein>
    <submittedName>
        <fullName evidence="2">DUF262 domain-containing protein</fullName>
    </submittedName>
</protein>
<proteinExistence type="predicted"/>
<evidence type="ECO:0000313" key="2">
    <source>
        <dbReference type="EMBL" id="QNN43648.1"/>
    </source>
</evidence>
<dbReference type="Proteomes" id="UP000515806">
    <property type="component" value="Chromosome"/>
</dbReference>
<gene>
    <name evidence="2" type="ORF">H9L23_06020</name>
</gene>
<keyword evidence="3" id="KW-1185">Reference proteome</keyword>
<organism evidence="2 3">
    <name type="scientific">Pedobacter roseus</name>
    <dbReference type="NCBI Taxonomy" id="336820"/>
    <lineage>
        <taxon>Bacteria</taxon>
        <taxon>Pseudomonadati</taxon>
        <taxon>Bacteroidota</taxon>
        <taxon>Sphingobacteriia</taxon>
        <taxon>Sphingobacteriales</taxon>
        <taxon>Sphingobacteriaceae</taxon>
        <taxon>Pedobacter</taxon>
    </lineage>
</organism>
<dbReference type="InterPro" id="IPR004919">
    <property type="entry name" value="GmrSD_N"/>
</dbReference>
<accession>A0A7G9QJX3</accession>
<evidence type="ECO:0000313" key="3">
    <source>
        <dbReference type="Proteomes" id="UP000515806"/>
    </source>
</evidence>
<sequence length="771" mass="92043">MKTGKYSLRDLLTHNEIDQMVIPELQRDYVWTTNEVGKVWNSFYAKFKAVSNTSLSILENNVPIGSSSVVTYLEKTYRVLTHKTKMGFVYAYHDKEMPGKFFLIDGQQRLTTFYLVLLAIYVKIGEADKFRKNYYSNGLPKIDYKVRESAYEFLRLFLDETLEIKDFEVNKNFFNTDYNNDTTVRNLIQNYRFISFKLKEIEKENLMGLLDYIENYIEFNYFDTKLSEQGESLYLYMNSRGFHLSHQEKLRANLIEKCNREDKKAAGKLWEEWQDFFFEHKYNNENADIGFENFLYYSSILKQQFRGKLSKEILEDFKELKEFQIQYLDIEFLKRSFFSLKAILFWVDGEKIYVDDYFSKGDKKHLFRYLTVWYYHLKFSITGIADDDLNQFRLFTLNFSHSREVQNEPTAWLIEQLRYIDQLQSSSLIESVFVDDKIFDQHDFDKIGLIGKNKSFYHFIHHLCFDYKIQELLEGRTDILFKLADLTLVDNFDNCKSLKVIEILKEIFFVVNEGELNLNLRSKLLRKYVLSYFDYGDHSGYSYGRMKINLISDNRSWLNRVINKDRFKTIIDEWLSNENYTLSNQFKQRKELFKDEFDWRYYFVNYKNVLEHTNENYFVGNGELADTILMNKTKQSTLDCYLPICLLKNLDLDGIKFKQHLLETAYLDLVVAENEVVEAFWPKPRLGLDLIYKTKGQWHLDVFYKDCEIDSMLNGSTLVGFELQENGRWRNKFFFKHSDRISLKESLTTLVSVVRKIVTELKVNGLIPTKV</sequence>
<dbReference type="RefSeq" id="WP_187594114.1">
    <property type="nucleotide sequence ID" value="NZ_CP060723.1"/>
</dbReference>
<reference evidence="2 3" key="1">
    <citation type="submission" date="2020-08" db="EMBL/GenBank/DDBJ databases">
        <title>Genome sequence of Pedobacter roseus KACC 11594T.</title>
        <authorList>
            <person name="Hyun D.-W."/>
            <person name="Bae J.-W."/>
        </authorList>
    </citation>
    <scope>NUCLEOTIDE SEQUENCE [LARGE SCALE GENOMIC DNA]</scope>
    <source>
        <strain evidence="2 3">KACC 11594</strain>
    </source>
</reference>
<dbReference type="EMBL" id="CP060723">
    <property type="protein sequence ID" value="QNN43648.1"/>
    <property type="molecule type" value="Genomic_DNA"/>
</dbReference>
<evidence type="ECO:0000259" key="1">
    <source>
        <dbReference type="Pfam" id="PF03235"/>
    </source>
</evidence>
<dbReference type="AlphaFoldDB" id="A0A7G9QJX3"/>
<feature type="domain" description="GmrSD restriction endonucleases N-terminal" evidence="1">
    <location>
        <begin position="9"/>
        <end position="254"/>
    </location>
</feature>